<feature type="compositionally biased region" description="Basic and acidic residues" evidence="9">
    <location>
        <begin position="485"/>
        <end position="503"/>
    </location>
</feature>
<comment type="subcellular location">
    <subcellularLocation>
        <location evidence="1">Membrane</location>
        <topology evidence="1">Single-pass membrane protein</topology>
    </subcellularLocation>
</comment>
<dbReference type="GO" id="GO:0007283">
    <property type="term" value="P:spermatogenesis"/>
    <property type="evidence" value="ECO:0007669"/>
    <property type="project" value="UniProtKB-KW"/>
</dbReference>
<feature type="domain" description="SPATA31" evidence="10">
    <location>
        <begin position="282"/>
        <end position="465"/>
    </location>
</feature>
<reference evidence="11" key="1">
    <citation type="submission" date="2025-08" db="UniProtKB">
        <authorList>
            <consortium name="RefSeq"/>
        </authorList>
    </citation>
    <scope>IDENTIFICATION</scope>
    <source>
        <tissue evidence="11">Leukocyte</tissue>
    </source>
</reference>
<evidence type="ECO:0000256" key="6">
    <source>
        <dbReference type="ARBA" id="ARBA00023136"/>
    </source>
</evidence>
<feature type="region of interest" description="Disordered" evidence="9">
    <location>
        <begin position="485"/>
        <end position="536"/>
    </location>
</feature>
<sequence length="536" mass="59637">MSASGEVGPEQKRKKTGNLKVTRDCIRKTEEIQNVVLILESRLEKLHDEEGLHELLHADTTSEVLRTGPTTEQWTPRQSVGNPFPNTFSPLPSQAPLTQGQLPLVSPLSVEHQEDQSDLKRIPLGTVPQSSGPGTSYLTSIIRNNSGLDPCNHPISILFWWWATAKALLFPSWAHAKNQECLSPLPPEATLGDPTHWQTEAGGLSFLEPNVQKHLESLITKRADLKLWEKTDKKGSFFQPTNPDYPLDSPGNLVKLKGNPQNTGSNSFWTRKGRPQALPSSQQHSYSIDLGNIVQEKCIQLFWGPPSLHSESLVATAWVHNRSSSAQPKAVAFNKVSNSLPVQHQAEGPPQLFCAEQLPQEVAQPQLWRQSMSPSVVQIQTCSSPSQPPSSSQIRSCIITSSRSQHKAQSLTPNEDQNLECPWQKQLKWKKVLASKFQNSQEAIRQPTLNHPTGSQDTHTTKSTPRYMMTAPSAFIRLASQELKQPEDKFPEKHECQAKDKHGPFQPIKPSDLTGESSKGIQKVGSHTLEDHLRKV</sequence>
<gene>
    <name evidence="11" type="primary">LOC109685465</name>
</gene>
<evidence type="ECO:0000256" key="2">
    <source>
        <dbReference type="ARBA" id="ARBA00022692"/>
    </source>
</evidence>
<evidence type="ECO:0000256" key="1">
    <source>
        <dbReference type="ARBA" id="ARBA00004167"/>
    </source>
</evidence>
<comment type="similarity">
    <text evidence="7">Belongs to the SPATA31 family.</text>
</comment>
<evidence type="ECO:0000256" key="3">
    <source>
        <dbReference type="ARBA" id="ARBA00022782"/>
    </source>
</evidence>
<evidence type="ECO:0000256" key="8">
    <source>
        <dbReference type="ARBA" id="ARBA00037695"/>
    </source>
</evidence>
<accession>A0A8B7UE60</accession>
<proteinExistence type="inferred from homology"/>
<organism evidence="11">
    <name type="scientific">Castor canadensis</name>
    <name type="common">American beaver</name>
    <dbReference type="NCBI Taxonomy" id="51338"/>
    <lineage>
        <taxon>Eukaryota</taxon>
        <taxon>Metazoa</taxon>
        <taxon>Chordata</taxon>
        <taxon>Craniata</taxon>
        <taxon>Vertebrata</taxon>
        <taxon>Euteleostomi</taxon>
        <taxon>Mammalia</taxon>
        <taxon>Eutheria</taxon>
        <taxon>Euarchontoglires</taxon>
        <taxon>Glires</taxon>
        <taxon>Rodentia</taxon>
        <taxon>Castorimorpha</taxon>
        <taxon>Castoridae</taxon>
        <taxon>Castor</taxon>
    </lineage>
</organism>
<evidence type="ECO:0000256" key="9">
    <source>
        <dbReference type="SAM" id="MobiDB-lite"/>
    </source>
</evidence>
<keyword evidence="6" id="KW-0472">Membrane</keyword>
<keyword evidence="4" id="KW-0744">Spermatogenesis</keyword>
<feature type="region of interest" description="Disordered" evidence="9">
    <location>
        <begin position="444"/>
        <end position="464"/>
    </location>
</feature>
<evidence type="ECO:0000256" key="7">
    <source>
        <dbReference type="ARBA" id="ARBA00035009"/>
    </source>
</evidence>
<dbReference type="RefSeq" id="XP_020017908.1">
    <property type="nucleotide sequence ID" value="XM_020162319.1"/>
</dbReference>
<dbReference type="KEGG" id="ccan:109685465"/>
<keyword evidence="5" id="KW-1133">Transmembrane helix</keyword>
<dbReference type="PANTHER" id="PTHR21859:SF55">
    <property type="entry name" value="SPERMATOGENESIS-ASSOCIATED PROTEIN 31A1-RELATED"/>
    <property type="match status" value="1"/>
</dbReference>
<dbReference type="OrthoDB" id="9799748at2759"/>
<comment type="function">
    <text evidence="8">May play a role in spermatogenesis.</text>
</comment>
<evidence type="ECO:0000313" key="11">
    <source>
        <dbReference type="RefSeq" id="XP_020017908.1"/>
    </source>
</evidence>
<evidence type="ECO:0000256" key="4">
    <source>
        <dbReference type="ARBA" id="ARBA00022871"/>
    </source>
</evidence>
<dbReference type="GO" id="GO:0030154">
    <property type="term" value="P:cell differentiation"/>
    <property type="evidence" value="ECO:0007669"/>
    <property type="project" value="UniProtKB-KW"/>
</dbReference>
<protein>
    <submittedName>
        <fullName evidence="11">Spermatogenesis-associated protein 31E1-like</fullName>
    </submittedName>
</protein>
<dbReference type="InterPro" id="IPR039509">
    <property type="entry name" value="SPATA31"/>
</dbReference>
<dbReference type="PANTHER" id="PTHR21859">
    <property type="entry name" value="ACROSOME-SPECIFIC PROTEIN"/>
    <property type="match status" value="1"/>
</dbReference>
<keyword evidence="2" id="KW-0812">Transmembrane</keyword>
<dbReference type="AlphaFoldDB" id="A0A8B7UE60"/>
<name>A0A8B7UE60_CASCN</name>
<dbReference type="GO" id="GO:0016020">
    <property type="term" value="C:membrane"/>
    <property type="evidence" value="ECO:0007669"/>
    <property type="project" value="UniProtKB-SubCell"/>
</dbReference>
<dbReference type="Pfam" id="PF14650">
    <property type="entry name" value="FAM75"/>
    <property type="match status" value="1"/>
</dbReference>
<feature type="region of interest" description="Disordered" evidence="9">
    <location>
        <begin position="69"/>
        <end position="96"/>
    </location>
</feature>
<keyword evidence="3" id="KW-0221">Differentiation</keyword>
<evidence type="ECO:0000256" key="5">
    <source>
        <dbReference type="ARBA" id="ARBA00022989"/>
    </source>
</evidence>
<evidence type="ECO:0000259" key="10">
    <source>
        <dbReference type="Pfam" id="PF14650"/>
    </source>
</evidence>